<evidence type="ECO:0000256" key="2">
    <source>
        <dbReference type="ARBA" id="ARBA00022527"/>
    </source>
</evidence>
<dbReference type="Gene3D" id="3.30.200.20">
    <property type="entry name" value="Phosphorylase Kinase, domain 1"/>
    <property type="match status" value="1"/>
</dbReference>
<dbReference type="PROSITE" id="PS50011">
    <property type="entry name" value="PROTEIN_KINASE_DOM"/>
    <property type="match status" value="1"/>
</dbReference>
<organism evidence="8 9">
    <name type="scientific">Erythranthe guttata</name>
    <name type="common">Yellow monkey flower</name>
    <name type="synonym">Mimulus guttatus</name>
    <dbReference type="NCBI Taxonomy" id="4155"/>
    <lineage>
        <taxon>Eukaryota</taxon>
        <taxon>Viridiplantae</taxon>
        <taxon>Streptophyta</taxon>
        <taxon>Embryophyta</taxon>
        <taxon>Tracheophyta</taxon>
        <taxon>Spermatophyta</taxon>
        <taxon>Magnoliopsida</taxon>
        <taxon>eudicotyledons</taxon>
        <taxon>Gunneridae</taxon>
        <taxon>Pentapetalae</taxon>
        <taxon>asterids</taxon>
        <taxon>lamiids</taxon>
        <taxon>Lamiales</taxon>
        <taxon>Phrymaceae</taxon>
        <taxon>Erythranthe</taxon>
    </lineage>
</organism>
<gene>
    <name evidence="8" type="ORF">MIMGU_mgv11b024588mg</name>
</gene>
<dbReference type="InterPro" id="IPR011009">
    <property type="entry name" value="Kinase-like_dom_sf"/>
</dbReference>
<feature type="compositionally biased region" description="Low complexity" evidence="6">
    <location>
        <begin position="294"/>
        <end position="310"/>
    </location>
</feature>
<dbReference type="GO" id="GO:0035556">
    <property type="term" value="P:intracellular signal transduction"/>
    <property type="evidence" value="ECO:0000318"/>
    <property type="project" value="GO_Central"/>
</dbReference>
<evidence type="ECO:0000313" key="9">
    <source>
        <dbReference type="Proteomes" id="UP000030748"/>
    </source>
</evidence>
<dbReference type="EMBL" id="KI630171">
    <property type="protein sequence ID" value="EYU46249.1"/>
    <property type="molecule type" value="Genomic_DNA"/>
</dbReference>
<keyword evidence="3" id="KW-0418">Kinase</keyword>
<keyword evidence="9" id="KW-1185">Reference proteome</keyword>
<evidence type="ECO:0000313" key="8">
    <source>
        <dbReference type="EMBL" id="EYU46249.1"/>
    </source>
</evidence>
<dbReference type="GO" id="GO:0005524">
    <property type="term" value="F:ATP binding"/>
    <property type="evidence" value="ECO:0007669"/>
    <property type="project" value="InterPro"/>
</dbReference>
<comment type="catalytic activity">
    <reaction evidence="4">
        <text>L-threonyl-[protein] + ATP = O-phospho-L-threonyl-[protein] + ADP + H(+)</text>
        <dbReference type="Rhea" id="RHEA:46608"/>
        <dbReference type="Rhea" id="RHEA-COMP:11060"/>
        <dbReference type="Rhea" id="RHEA-COMP:11605"/>
        <dbReference type="ChEBI" id="CHEBI:15378"/>
        <dbReference type="ChEBI" id="CHEBI:30013"/>
        <dbReference type="ChEBI" id="CHEBI:30616"/>
        <dbReference type="ChEBI" id="CHEBI:61977"/>
        <dbReference type="ChEBI" id="CHEBI:456216"/>
        <dbReference type="EC" id="2.7.11.1"/>
    </reaction>
</comment>
<dbReference type="EC" id="2.7.11.1" evidence="1"/>
<dbReference type="Gene3D" id="1.10.510.10">
    <property type="entry name" value="Transferase(Phosphotransferase) domain 1"/>
    <property type="match status" value="1"/>
</dbReference>
<keyword evidence="3" id="KW-0808">Transferase</keyword>
<sequence length="381" mass="42534">MNLEIEEKSPCGNFVRYKKILGRGAFKDVYKAFDHLSNREVAWSLISVEEEEDSKTSKKKNLEKSLCSEAVLLKSLNHKNIMKCHSFWFDRRRKTVNIITELFSGGSLRHHTKKLGCAAIDPTTIKAYGSQILEGLQYLHTRSPKIVHRDIKSDNIFVNPTTGEVKIGDFGLASEIERDPLRSFAGTPEFMAPEYYEEEYNELVDIYAFGLCLMEMATCECPYSECTNPAQIFKKVTTGIKPAALGKVKDYEVKEIIEKCLSPVFSRPSASELLKDPFFSSSNGTETAMEEECSGTSSSRSEVSEVSTGGEDSMEDLILSDLRTLYDDMSLGEVANSTVGKPHSSSDYSMNSRITYASSSCAVSKDSCFIVSKPSLDIFMH</sequence>
<dbReference type="PANTHER" id="PTHR13902">
    <property type="entry name" value="SERINE/THREONINE-PROTEIN KINASE WNK WITH NO LYSINE -RELATED"/>
    <property type="match status" value="1"/>
</dbReference>
<feature type="region of interest" description="Disordered" evidence="6">
    <location>
        <begin position="282"/>
        <end position="310"/>
    </location>
</feature>
<keyword evidence="2" id="KW-0723">Serine/threonine-protein kinase</keyword>
<proteinExistence type="predicted"/>
<dbReference type="OrthoDB" id="4062651at2759"/>
<evidence type="ECO:0000259" key="7">
    <source>
        <dbReference type="PROSITE" id="PS50011"/>
    </source>
</evidence>
<dbReference type="InterPro" id="IPR000719">
    <property type="entry name" value="Prot_kinase_dom"/>
</dbReference>
<dbReference type="PhylomeDB" id="A0A022S1N9"/>
<evidence type="ECO:0000256" key="4">
    <source>
        <dbReference type="ARBA" id="ARBA00047899"/>
    </source>
</evidence>
<dbReference type="AlphaFoldDB" id="A0A022S1N9"/>
<evidence type="ECO:0000256" key="6">
    <source>
        <dbReference type="SAM" id="MobiDB-lite"/>
    </source>
</evidence>
<dbReference type="GO" id="GO:0004674">
    <property type="term" value="F:protein serine/threonine kinase activity"/>
    <property type="evidence" value="ECO:0000318"/>
    <property type="project" value="GO_Central"/>
</dbReference>
<dbReference type="SUPFAM" id="SSF56112">
    <property type="entry name" value="Protein kinase-like (PK-like)"/>
    <property type="match status" value="1"/>
</dbReference>
<protein>
    <recommendedName>
        <fullName evidence="1">non-specific serine/threonine protein kinase</fullName>
        <ecNumber evidence="1">2.7.11.1</ecNumber>
    </recommendedName>
</protein>
<dbReference type="Proteomes" id="UP000030748">
    <property type="component" value="Unassembled WGS sequence"/>
</dbReference>
<dbReference type="Pfam" id="PF00069">
    <property type="entry name" value="Pkinase"/>
    <property type="match status" value="1"/>
</dbReference>
<dbReference type="eggNOG" id="KOG0584">
    <property type="taxonomic scope" value="Eukaryota"/>
</dbReference>
<dbReference type="SMART" id="SM00220">
    <property type="entry name" value="S_TKc"/>
    <property type="match status" value="1"/>
</dbReference>
<feature type="domain" description="Protein kinase" evidence="7">
    <location>
        <begin position="15"/>
        <end position="279"/>
    </location>
</feature>
<dbReference type="GO" id="GO:0005737">
    <property type="term" value="C:cytoplasm"/>
    <property type="evidence" value="ECO:0000318"/>
    <property type="project" value="GO_Central"/>
</dbReference>
<evidence type="ECO:0000256" key="1">
    <source>
        <dbReference type="ARBA" id="ARBA00012513"/>
    </source>
</evidence>
<evidence type="ECO:0000256" key="5">
    <source>
        <dbReference type="ARBA" id="ARBA00048679"/>
    </source>
</evidence>
<evidence type="ECO:0000256" key="3">
    <source>
        <dbReference type="ARBA" id="ARBA00022777"/>
    </source>
</evidence>
<comment type="catalytic activity">
    <reaction evidence="5">
        <text>L-seryl-[protein] + ATP = O-phospho-L-seryl-[protein] + ADP + H(+)</text>
        <dbReference type="Rhea" id="RHEA:17989"/>
        <dbReference type="Rhea" id="RHEA-COMP:9863"/>
        <dbReference type="Rhea" id="RHEA-COMP:11604"/>
        <dbReference type="ChEBI" id="CHEBI:15378"/>
        <dbReference type="ChEBI" id="CHEBI:29999"/>
        <dbReference type="ChEBI" id="CHEBI:30616"/>
        <dbReference type="ChEBI" id="CHEBI:83421"/>
        <dbReference type="ChEBI" id="CHEBI:456216"/>
        <dbReference type="EC" id="2.7.11.1"/>
    </reaction>
</comment>
<dbReference type="InterPro" id="IPR050588">
    <property type="entry name" value="WNK_Ser-Thr_kinase"/>
</dbReference>
<name>A0A022S1N9_ERYGU</name>
<dbReference type="OMA" id="MEMATCE"/>
<reference evidence="8 9" key="1">
    <citation type="journal article" date="2013" name="Proc. Natl. Acad. Sci. U.S.A.">
        <title>Fine-scale variation in meiotic recombination in Mimulus inferred from population shotgun sequencing.</title>
        <authorList>
            <person name="Hellsten U."/>
            <person name="Wright K.M."/>
            <person name="Jenkins J."/>
            <person name="Shu S."/>
            <person name="Yuan Y."/>
            <person name="Wessler S.R."/>
            <person name="Schmutz J."/>
            <person name="Willis J.H."/>
            <person name="Rokhsar D.S."/>
        </authorList>
    </citation>
    <scope>NUCLEOTIDE SEQUENCE [LARGE SCALE GENOMIC DNA]</scope>
    <source>
        <strain evidence="9">cv. DUN x IM62</strain>
    </source>
</reference>
<accession>A0A022S1N9</accession>
<dbReference type="InterPro" id="IPR008271">
    <property type="entry name" value="Ser/Thr_kinase_AS"/>
</dbReference>
<dbReference type="STRING" id="4155.A0A022S1N9"/>
<dbReference type="PROSITE" id="PS00108">
    <property type="entry name" value="PROTEIN_KINASE_ST"/>
    <property type="match status" value="1"/>
</dbReference>
<dbReference type="KEGG" id="egt:105956323"/>